<protein>
    <recommendedName>
        <fullName evidence="3">PH domain-containing protein</fullName>
    </recommendedName>
</protein>
<keyword evidence="1" id="KW-0472">Membrane</keyword>
<accession>A0AAU7CKY3</accession>
<organism evidence="2">
    <name type="scientific">Singulisphaera sp. Ch08</name>
    <dbReference type="NCBI Taxonomy" id="3120278"/>
    <lineage>
        <taxon>Bacteria</taxon>
        <taxon>Pseudomonadati</taxon>
        <taxon>Planctomycetota</taxon>
        <taxon>Planctomycetia</taxon>
        <taxon>Isosphaerales</taxon>
        <taxon>Isosphaeraceae</taxon>
        <taxon>Singulisphaera</taxon>
    </lineage>
</organism>
<reference evidence="2" key="1">
    <citation type="submission" date="2024-05" db="EMBL/GenBank/DDBJ databases">
        <title>Planctomycetes of the genus Singulisphaera possess chitinolytic capabilities.</title>
        <authorList>
            <person name="Ivanova A."/>
        </authorList>
    </citation>
    <scope>NUCLEOTIDE SEQUENCE</scope>
    <source>
        <strain evidence="2">Ch08T</strain>
    </source>
</reference>
<sequence length="157" mass="17459">MQFPSTVVLRPGRLKWAGIGLFCLLFTVVGVWLGLKGDKIGWGCAIIFGLGVLISTVCLLPNATYLRLTDDGFTICSMYRTHTYRWQEVTGFAVGRVFRNKMVLFNFEPTYQRTPGLRSINVGMVGYEAGLPDTYGLTHEALAEMLNQFKASSHGAR</sequence>
<dbReference type="RefSeq" id="WP_406698637.1">
    <property type="nucleotide sequence ID" value="NZ_CP155447.1"/>
</dbReference>
<keyword evidence="1" id="KW-0812">Transmembrane</keyword>
<dbReference type="AlphaFoldDB" id="A0AAU7CKY3"/>
<keyword evidence="1" id="KW-1133">Transmembrane helix</keyword>
<evidence type="ECO:0000313" key="2">
    <source>
        <dbReference type="EMBL" id="XBH05787.1"/>
    </source>
</evidence>
<evidence type="ECO:0008006" key="3">
    <source>
        <dbReference type="Google" id="ProtNLM"/>
    </source>
</evidence>
<gene>
    <name evidence="2" type="ORF">V5E97_07100</name>
</gene>
<evidence type="ECO:0000256" key="1">
    <source>
        <dbReference type="SAM" id="Phobius"/>
    </source>
</evidence>
<feature type="transmembrane region" description="Helical" evidence="1">
    <location>
        <begin position="40"/>
        <end position="60"/>
    </location>
</feature>
<dbReference type="EMBL" id="CP155447">
    <property type="protein sequence ID" value="XBH05787.1"/>
    <property type="molecule type" value="Genomic_DNA"/>
</dbReference>
<feature type="transmembrane region" description="Helical" evidence="1">
    <location>
        <begin position="16"/>
        <end position="34"/>
    </location>
</feature>
<proteinExistence type="predicted"/>
<name>A0AAU7CKY3_9BACT</name>